<protein>
    <recommendedName>
        <fullName evidence="11">DDT domain-containing protein</fullName>
    </recommendedName>
</protein>
<evidence type="ECO:0000256" key="3">
    <source>
        <dbReference type="ARBA" id="ARBA00023242"/>
    </source>
</evidence>
<feature type="region of interest" description="Disordered" evidence="6">
    <location>
        <begin position="920"/>
        <end position="961"/>
    </location>
</feature>
<evidence type="ECO:0000256" key="4">
    <source>
        <dbReference type="PROSITE-ProRule" id="PRU00475"/>
    </source>
</evidence>
<feature type="domain" description="DDT" evidence="7">
    <location>
        <begin position="368"/>
        <end position="431"/>
    </location>
</feature>
<dbReference type="OrthoDB" id="332390at2759"/>
<feature type="compositionally biased region" description="Basic and acidic residues" evidence="6">
    <location>
        <begin position="940"/>
        <end position="961"/>
    </location>
</feature>
<reference evidence="9" key="1">
    <citation type="journal article" date="2020" name="bioRxiv">
        <title>Whole genome comparisons of ergot fungi reveals the divergence and evolution of species within the genus Claviceps are the result of varying mechanisms driving genome evolution and host range expansion.</title>
        <authorList>
            <person name="Wyka S.A."/>
            <person name="Mondo S.J."/>
            <person name="Liu M."/>
            <person name="Dettman J."/>
            <person name="Nalam V."/>
            <person name="Broders K.D."/>
        </authorList>
    </citation>
    <scope>NUCLEOTIDE SEQUENCE</scope>
    <source>
        <strain evidence="9">CCC 489</strain>
    </source>
</reference>
<evidence type="ECO:0000259" key="7">
    <source>
        <dbReference type="PROSITE" id="PS50827"/>
    </source>
</evidence>
<feature type="region of interest" description="Disordered" evidence="6">
    <location>
        <begin position="982"/>
        <end position="1020"/>
    </location>
</feature>
<accession>A0A8K0JCI2</accession>
<dbReference type="PANTHER" id="PTHR32075:SF6">
    <property type="entry name" value="ISWI CHROMATIN-REMODELING COMPLEX SUBUNIT YPL216W-RELATED"/>
    <property type="match status" value="1"/>
</dbReference>
<feature type="region of interest" description="Disordered" evidence="6">
    <location>
        <begin position="435"/>
        <end position="512"/>
    </location>
</feature>
<feature type="region of interest" description="Disordered" evidence="6">
    <location>
        <begin position="300"/>
        <end position="334"/>
    </location>
</feature>
<proteinExistence type="predicted"/>
<dbReference type="PROSITE" id="PS51136">
    <property type="entry name" value="WAC"/>
    <property type="match status" value="1"/>
</dbReference>
<comment type="subcellular location">
    <subcellularLocation>
        <location evidence="1 4">Nucleus</location>
    </subcellularLocation>
</comment>
<evidence type="ECO:0000256" key="2">
    <source>
        <dbReference type="ARBA" id="ARBA00023054"/>
    </source>
</evidence>
<dbReference type="InterPro" id="IPR018501">
    <property type="entry name" value="DDT_dom"/>
</dbReference>
<dbReference type="Proteomes" id="UP000811619">
    <property type="component" value="Unassembled WGS sequence"/>
</dbReference>
<dbReference type="GO" id="GO:0005634">
    <property type="term" value="C:nucleus"/>
    <property type="evidence" value="ECO:0007669"/>
    <property type="project" value="UniProtKB-SubCell"/>
</dbReference>
<keyword evidence="10" id="KW-1185">Reference proteome</keyword>
<keyword evidence="3 4" id="KW-0539">Nucleus</keyword>
<feature type="coiled-coil region" evidence="5">
    <location>
        <begin position="617"/>
        <end position="644"/>
    </location>
</feature>
<dbReference type="InterPro" id="IPR013136">
    <property type="entry name" value="WSTF_Acf1_Cbp146"/>
</dbReference>
<feature type="compositionally biased region" description="Acidic residues" evidence="6">
    <location>
        <begin position="441"/>
        <end position="465"/>
    </location>
</feature>
<evidence type="ECO:0000256" key="6">
    <source>
        <dbReference type="SAM" id="MobiDB-lite"/>
    </source>
</evidence>
<feature type="compositionally biased region" description="Basic and acidic residues" evidence="6">
    <location>
        <begin position="703"/>
        <end position="737"/>
    </location>
</feature>
<evidence type="ECO:0000256" key="5">
    <source>
        <dbReference type="SAM" id="Coils"/>
    </source>
</evidence>
<feature type="compositionally biased region" description="Pro residues" evidence="6">
    <location>
        <begin position="308"/>
        <end position="323"/>
    </location>
</feature>
<dbReference type="Pfam" id="PF02791">
    <property type="entry name" value="DDT"/>
    <property type="match status" value="1"/>
</dbReference>
<dbReference type="PROSITE" id="PS50827">
    <property type="entry name" value="DDT"/>
    <property type="match status" value="1"/>
</dbReference>
<dbReference type="InterPro" id="IPR028941">
    <property type="entry name" value="WHIM2_dom"/>
</dbReference>
<dbReference type="GO" id="GO:0031509">
    <property type="term" value="P:subtelomeric heterochromatin formation"/>
    <property type="evidence" value="ECO:0007669"/>
    <property type="project" value="TreeGrafter"/>
</dbReference>
<dbReference type="PANTHER" id="PTHR32075">
    <property type="entry name" value="ISWI CHROMATIN-REMODELING COMPLEX SUBUNIT YPL216W-RELATED"/>
    <property type="match status" value="1"/>
</dbReference>
<dbReference type="AlphaFoldDB" id="A0A8K0JCI2"/>
<sequence length="1020" mass="118046">MVLFKRKPVQFLPPVDMQDENTEVWHIPQTGEIFVNYEDYLSRMDFYKQRRFNDQITGHSGLTFFEAFNSELTGGREVEATFPEALKGPILRKVQFQTVSRLDNLVDLIFDEFRHDYYPGEEVTVTLNGGDRIHGLVRDKTTFGPRMQPDGSRTLPVTRYLVNLKETDEETIVTDEHIGRERGVFTKAMLRSFIKKTVIREAWTGAPWLVKHDYANMYHIDTRVPPHLRYDMKLLERKQLQAQKKCTGHEINGHAQAGPVRLPELKPATKSHKGKQNQPGFKAPKWYLAESVSGIDGTELHEQQARQPTPPPPPPPPSPPPKYPIEDLALPPKEGSFRPRLKYLCRDPPVKIEPVLDEFHPFQGKINMATVGAFLETWDTLNVYCEIFQLDSFTFDDFVEAMTVASETTPVQLFDEIHCSVLKILVDSEKEGGKVRITLPDLEDDESDEDDGDQDEGEEEDEDTEMQTPEPEEKPKGRATRSSLAKLEAERLAAEAAAAEEEEIRQEQESRTRAEELMREFDWIDHLRKRDFGSGGWERIIVGLLHQLSKDARHKEICEELLVQLVPQDTEPTQEVVQKNYSKLDVNHRVMVLQVICLLTMQTKAVRGYMEDCSETMTKYRKDRIEWQRQKKQAMEEVRQLYEQRRELIPDVDPADEVDMSASKEEDDTKITTADESRIEREDGNEGANKEGYQAKGKRRGRPPLEKTKKKEAEAERERRIKEKEKLKGQDKDRPQETIKLTPQQQKQYTKILKEIQKREEIIKKCEDEVAIIENDLREADCPRTRVLGKDRFWNRYYWFERNGMPYGGLPTSSTASAEYANGCIWVQGPDDMEREGFIDGPAESQMEYKAKFQMTVSERKAKEENGTSVFTARQWGYISEPEDVIALIKWLDPRGFNELKLRKELTNYKDRIVKHMQNRKQYLNSVSGVGETGDNEDDKDNRDDRDEQTTKRVSSRIRDKTPETASCRCLRWENTMALDELGHLHSNPPPPPRVRKQTKKRDAQAEAAGRSSTKSRRRG</sequence>
<dbReference type="Pfam" id="PF15612">
    <property type="entry name" value="WHIM1"/>
    <property type="match status" value="1"/>
</dbReference>
<evidence type="ECO:0000313" key="10">
    <source>
        <dbReference type="Proteomes" id="UP000811619"/>
    </source>
</evidence>
<dbReference type="InterPro" id="IPR028942">
    <property type="entry name" value="WHIM1_dom"/>
</dbReference>
<organism evidence="9 10">
    <name type="scientific">Claviceps africana</name>
    <dbReference type="NCBI Taxonomy" id="83212"/>
    <lineage>
        <taxon>Eukaryota</taxon>
        <taxon>Fungi</taxon>
        <taxon>Dikarya</taxon>
        <taxon>Ascomycota</taxon>
        <taxon>Pezizomycotina</taxon>
        <taxon>Sordariomycetes</taxon>
        <taxon>Hypocreomycetidae</taxon>
        <taxon>Hypocreales</taxon>
        <taxon>Clavicipitaceae</taxon>
        <taxon>Claviceps</taxon>
    </lineage>
</organism>
<gene>
    <name evidence="9" type="ORF">E4U42_002866</name>
</gene>
<dbReference type="Pfam" id="PF10537">
    <property type="entry name" value="WAC_Acf1_DNA_bd"/>
    <property type="match status" value="1"/>
</dbReference>
<name>A0A8K0JCI2_9HYPO</name>
<evidence type="ECO:0000259" key="8">
    <source>
        <dbReference type="PROSITE" id="PS51136"/>
    </source>
</evidence>
<dbReference type="Pfam" id="PF15613">
    <property type="entry name" value="WSD"/>
    <property type="match status" value="1"/>
</dbReference>
<feature type="region of interest" description="Disordered" evidence="6">
    <location>
        <begin position="648"/>
        <end position="744"/>
    </location>
</feature>
<feature type="domain" description="WAC" evidence="8">
    <location>
        <begin position="22"/>
        <end position="132"/>
    </location>
</feature>
<keyword evidence="2 5" id="KW-0175">Coiled coil</keyword>
<evidence type="ECO:0000256" key="1">
    <source>
        <dbReference type="ARBA" id="ARBA00004123"/>
    </source>
</evidence>
<evidence type="ECO:0000313" key="9">
    <source>
        <dbReference type="EMBL" id="KAG5930130.1"/>
    </source>
</evidence>
<dbReference type="GO" id="GO:0000781">
    <property type="term" value="C:chromosome, telomeric region"/>
    <property type="evidence" value="ECO:0007669"/>
    <property type="project" value="GOC"/>
</dbReference>
<evidence type="ECO:0008006" key="11">
    <source>
        <dbReference type="Google" id="ProtNLM"/>
    </source>
</evidence>
<comment type="caution">
    <text evidence="9">The sequence shown here is derived from an EMBL/GenBank/DDBJ whole genome shotgun (WGS) entry which is preliminary data.</text>
</comment>
<feature type="compositionally biased region" description="Basic and acidic residues" evidence="6">
    <location>
        <begin position="662"/>
        <end position="684"/>
    </location>
</feature>
<dbReference type="EMBL" id="SRPY01000023">
    <property type="protein sequence ID" value="KAG5930130.1"/>
    <property type="molecule type" value="Genomic_DNA"/>
</dbReference>
<dbReference type="GO" id="GO:0000785">
    <property type="term" value="C:chromatin"/>
    <property type="evidence" value="ECO:0007669"/>
    <property type="project" value="UniProtKB-ARBA"/>
</dbReference>